<organism evidence="3 4">
    <name type="scientific">Piptocephalis cylindrospora</name>
    <dbReference type="NCBI Taxonomy" id="1907219"/>
    <lineage>
        <taxon>Eukaryota</taxon>
        <taxon>Fungi</taxon>
        <taxon>Fungi incertae sedis</taxon>
        <taxon>Zoopagomycota</taxon>
        <taxon>Zoopagomycotina</taxon>
        <taxon>Zoopagomycetes</taxon>
        <taxon>Zoopagales</taxon>
        <taxon>Piptocephalidaceae</taxon>
        <taxon>Piptocephalis</taxon>
    </lineage>
</organism>
<proteinExistence type="predicted"/>
<dbReference type="Gene3D" id="3.30.710.10">
    <property type="entry name" value="Potassium Channel Kv1.1, Chain A"/>
    <property type="match status" value="1"/>
</dbReference>
<evidence type="ECO:0000313" key="3">
    <source>
        <dbReference type="EMBL" id="RKP11936.1"/>
    </source>
</evidence>
<feature type="region of interest" description="Disordered" evidence="1">
    <location>
        <begin position="1"/>
        <end position="25"/>
    </location>
</feature>
<reference evidence="4" key="1">
    <citation type="journal article" date="2018" name="Nat. Microbiol.">
        <title>Leveraging single-cell genomics to expand the fungal tree of life.</title>
        <authorList>
            <person name="Ahrendt S.R."/>
            <person name="Quandt C.A."/>
            <person name="Ciobanu D."/>
            <person name="Clum A."/>
            <person name="Salamov A."/>
            <person name="Andreopoulos B."/>
            <person name="Cheng J.F."/>
            <person name="Woyke T."/>
            <person name="Pelin A."/>
            <person name="Henrissat B."/>
            <person name="Reynolds N.K."/>
            <person name="Benny G.L."/>
            <person name="Smith M.E."/>
            <person name="James T.Y."/>
            <person name="Grigoriev I.V."/>
        </authorList>
    </citation>
    <scope>NUCLEOTIDE SEQUENCE [LARGE SCALE GENOMIC DNA]</scope>
</reference>
<evidence type="ECO:0000313" key="4">
    <source>
        <dbReference type="Proteomes" id="UP000267251"/>
    </source>
</evidence>
<evidence type="ECO:0000259" key="2">
    <source>
        <dbReference type="PROSITE" id="PS50097"/>
    </source>
</evidence>
<keyword evidence="4" id="KW-1185">Reference proteome</keyword>
<gene>
    <name evidence="3" type="ORF">BJ684DRAFT_21488</name>
</gene>
<dbReference type="AlphaFoldDB" id="A0A4P9XZL1"/>
<evidence type="ECO:0000256" key="1">
    <source>
        <dbReference type="SAM" id="MobiDB-lite"/>
    </source>
</evidence>
<dbReference type="EMBL" id="KZ988568">
    <property type="protein sequence ID" value="RKP11936.1"/>
    <property type="molecule type" value="Genomic_DNA"/>
</dbReference>
<sequence length="399" mass="43464">MTSPPTSASTDPSCCEPREDSSWTRPVHSTYTASQLPDMLLAGGVCLEEVCTCAGLPLLVSHQSIRVELGRTREAREGSKEAIQVEEEEIGDIRENDDISTQAQTIALGASLSYMASQEVPPPFPSHIACDVSFTVRTRSGILVAHRTLLNHFNADAPTWGIGELVPMTRIQDLAEQEECEEKGMMDLVVQVVVQPIESQGGWIDGGIAEGCPGVEDVLLYSQGGRTTITAARVSLASRSPYFRELFLADFPYPPPDDYPIDEEPRILQWLIHYAYHGTIPGGLNTADYRDLYAASTRLRFPDLRAILSSRLTMNLDLTSALALVPLAWEYGDPPMKSSLLRLLRQERRGLAGREDFVRLVRTGAYAELVDSLVGPAALSTPASSSSSSSLKSALPSIS</sequence>
<accession>A0A4P9XZL1</accession>
<dbReference type="SMART" id="SM00225">
    <property type="entry name" value="BTB"/>
    <property type="match status" value="1"/>
</dbReference>
<dbReference type="SUPFAM" id="SSF54695">
    <property type="entry name" value="POZ domain"/>
    <property type="match status" value="1"/>
</dbReference>
<feature type="domain" description="BTB" evidence="2">
    <location>
        <begin position="216"/>
        <end position="280"/>
    </location>
</feature>
<dbReference type="PROSITE" id="PS50097">
    <property type="entry name" value="BTB"/>
    <property type="match status" value="1"/>
</dbReference>
<dbReference type="Pfam" id="PF00651">
    <property type="entry name" value="BTB"/>
    <property type="match status" value="1"/>
</dbReference>
<protein>
    <recommendedName>
        <fullName evidence="2">BTB domain-containing protein</fullName>
    </recommendedName>
</protein>
<dbReference type="Proteomes" id="UP000267251">
    <property type="component" value="Unassembled WGS sequence"/>
</dbReference>
<dbReference type="InterPro" id="IPR011333">
    <property type="entry name" value="SKP1/BTB/POZ_sf"/>
</dbReference>
<feature type="region of interest" description="Disordered" evidence="1">
    <location>
        <begin position="379"/>
        <end position="399"/>
    </location>
</feature>
<dbReference type="CDD" id="cd18186">
    <property type="entry name" value="BTB_POZ_ZBTB_KLHL-like"/>
    <property type="match status" value="1"/>
</dbReference>
<dbReference type="InterPro" id="IPR000210">
    <property type="entry name" value="BTB/POZ_dom"/>
</dbReference>
<feature type="compositionally biased region" description="Low complexity" evidence="1">
    <location>
        <begin position="1"/>
        <end position="13"/>
    </location>
</feature>
<name>A0A4P9XZL1_9FUNG</name>